<protein>
    <recommendedName>
        <fullName evidence="5">Protein LNK2</fullName>
    </recommendedName>
</protein>
<keyword evidence="4" id="KW-1185">Reference proteome</keyword>
<evidence type="ECO:0008006" key="5">
    <source>
        <dbReference type="Google" id="ProtNLM"/>
    </source>
</evidence>
<feature type="signal peptide" evidence="2">
    <location>
        <begin position="1"/>
        <end position="19"/>
    </location>
</feature>
<feature type="region of interest" description="Disordered" evidence="1">
    <location>
        <begin position="433"/>
        <end position="458"/>
    </location>
</feature>
<feature type="region of interest" description="Disordered" evidence="1">
    <location>
        <begin position="698"/>
        <end position="719"/>
    </location>
</feature>
<dbReference type="PANTHER" id="PTHR33334">
    <property type="entry name" value="PROTEIN LNK1"/>
    <property type="match status" value="1"/>
</dbReference>
<organism evidence="3 4">
    <name type="scientific">Tetracentron sinense</name>
    <name type="common">Spur-leaf</name>
    <dbReference type="NCBI Taxonomy" id="13715"/>
    <lineage>
        <taxon>Eukaryota</taxon>
        <taxon>Viridiplantae</taxon>
        <taxon>Streptophyta</taxon>
        <taxon>Embryophyta</taxon>
        <taxon>Tracheophyta</taxon>
        <taxon>Spermatophyta</taxon>
        <taxon>Magnoliopsida</taxon>
        <taxon>Trochodendrales</taxon>
        <taxon>Trochodendraceae</taxon>
        <taxon>Tetracentron</taxon>
    </lineage>
</organism>
<name>A0A835DHG5_TETSI</name>
<feature type="compositionally biased region" description="Polar residues" evidence="1">
    <location>
        <begin position="698"/>
        <end position="707"/>
    </location>
</feature>
<evidence type="ECO:0000256" key="2">
    <source>
        <dbReference type="SAM" id="SignalP"/>
    </source>
</evidence>
<proteinExistence type="predicted"/>
<dbReference type="InterPro" id="IPR039928">
    <property type="entry name" value="LNK"/>
</dbReference>
<dbReference type="GO" id="GO:0007623">
    <property type="term" value="P:circadian rhythm"/>
    <property type="evidence" value="ECO:0007669"/>
    <property type="project" value="InterPro"/>
</dbReference>
<evidence type="ECO:0000313" key="3">
    <source>
        <dbReference type="EMBL" id="KAF8403603.1"/>
    </source>
</evidence>
<dbReference type="PANTHER" id="PTHR33334:SF5">
    <property type="entry name" value="PROTEIN LNK2"/>
    <property type="match status" value="1"/>
</dbReference>
<evidence type="ECO:0000256" key="1">
    <source>
        <dbReference type="SAM" id="MobiDB-lite"/>
    </source>
</evidence>
<feature type="region of interest" description="Disordered" evidence="1">
    <location>
        <begin position="238"/>
        <end position="257"/>
    </location>
</feature>
<reference evidence="3 4" key="1">
    <citation type="submission" date="2020-04" db="EMBL/GenBank/DDBJ databases">
        <title>Plant Genome Project.</title>
        <authorList>
            <person name="Zhang R.-G."/>
        </authorList>
    </citation>
    <scope>NUCLEOTIDE SEQUENCE [LARGE SCALE GENOMIC DNA]</scope>
    <source>
        <strain evidence="3">YNK0</strain>
        <tissue evidence="3">Leaf</tissue>
    </source>
</reference>
<feature type="compositionally biased region" description="Basic and acidic residues" evidence="1">
    <location>
        <begin position="440"/>
        <end position="450"/>
    </location>
</feature>
<dbReference type="Proteomes" id="UP000655225">
    <property type="component" value="Unassembled WGS sequence"/>
</dbReference>
<dbReference type="EMBL" id="JABCRI010000007">
    <property type="protein sequence ID" value="KAF8403603.1"/>
    <property type="molecule type" value="Genomic_DNA"/>
</dbReference>
<dbReference type="AlphaFoldDB" id="A0A835DHG5"/>
<evidence type="ECO:0000313" key="4">
    <source>
        <dbReference type="Proteomes" id="UP000655225"/>
    </source>
</evidence>
<comment type="caution">
    <text evidence="3">The sequence shown here is derived from an EMBL/GenBank/DDBJ whole genome shotgun (WGS) entry which is preliminary data.</text>
</comment>
<feature type="chain" id="PRO_5032866270" description="Protein LNK2" evidence="2">
    <location>
        <begin position="20"/>
        <end position="719"/>
    </location>
</feature>
<accession>A0A835DHG5</accession>
<dbReference type="OMA" id="STRESHM"/>
<keyword evidence="2" id="KW-0732">Signal</keyword>
<sequence>MPNTLLLFYQLTNIIWGEASESDDHIVPYPEGSEEKPLVTFGGHSKKQWNQEVKTAEEKTLGTKNDVHVYKLESSSHFDTNKGLSASGYVRDSWPDSPLQNAACIKAYADRNCHDSLGTEVSNDLIDMTDINSERDETALVDNDPLFIQKELEDKGQSDFLHYDWADLGSFDDLDRIFRNDDPIFGNADELWSSSTDVINSPEKSFPLSAGSPSSGLGALRNTSEHYEIKTEFVPHEDQSLTPLYGRPNGPTSHGLQNVHASEDEIARKRFCSSFDPLAECPGGKSKPLHNEKSVCMIGKTAALDSHIARGNSATQNKLADKVQVNRQRKLLKRPKKAEENSEGKVLHNLCGTWSPNANKCQQFNQFSTSTIQNFPSSVLSQQRQLGGPESLRYLHASHPFLPTTYGHHYPVMPLLLHFHSEKDMHQPVVSGYELSPGSLKHENPLEKSPDSPAKPLTMTPQEKIEKLRRRQQMQAMLAIQKQQQQFSHEVTCTDHSATQMCPQENQSQMTEATNIEVEENLCMPPFLEPNLPVEQDDSNMISVMTDDCSLEEIMLGQIQDVIGKLDIGVRLCIRDSLLRLAQSAMQRHSSSTSSSNKSIKDENEVIGNEEINSHNRYARIPDAETETNAIDRTVAHLLFHRPLEPSAKQEIPESSVSIKLPCEPKITGLCESSTQNLSHQGSLAEPQHGDQYLYINTSENASNNNPDDGGVMDVEASQ</sequence>
<gene>
    <name evidence="3" type="ORF">HHK36_011707</name>
</gene>
<dbReference type="GO" id="GO:0006355">
    <property type="term" value="P:regulation of DNA-templated transcription"/>
    <property type="evidence" value="ECO:0007669"/>
    <property type="project" value="InterPro"/>
</dbReference>
<dbReference type="OrthoDB" id="618331at2759"/>